<evidence type="ECO:0000313" key="4">
    <source>
        <dbReference type="EMBL" id="QOQ86524.1"/>
    </source>
</evidence>
<name>A0A6M8N3K9_9BACT</name>
<keyword evidence="5" id="KW-1185">Reference proteome</keyword>
<evidence type="ECO:0000313" key="3">
    <source>
        <dbReference type="EMBL" id="QKF65568.1"/>
    </source>
</evidence>
<dbReference type="AlphaFoldDB" id="A0A6M8N3K9"/>
<keyword evidence="1" id="KW-0175">Coiled coil</keyword>
<organism evidence="3">
    <name type="scientific">Campylobacter corcagiensis</name>
    <dbReference type="NCBI Taxonomy" id="1448857"/>
    <lineage>
        <taxon>Bacteria</taxon>
        <taxon>Pseudomonadati</taxon>
        <taxon>Campylobacterota</taxon>
        <taxon>Epsilonproteobacteria</taxon>
        <taxon>Campylobacterales</taxon>
        <taxon>Campylobacteraceae</taxon>
        <taxon>Campylobacter</taxon>
    </lineage>
</organism>
<dbReference type="KEGG" id="ccor:CCORG_a0032"/>
<sequence>MSNFYDSFKSRTTARKQDRVKRRQATNLNLNSNDVLSSKAMVLILMSLAKDIFSDAQNLKKYFDENKAMANANKAEELIKMIQEARAEGKDLNLAIAESDKFKEILKEFDPEKYEENLRDIKEQIQSDKKDLKLEDILMDKSTQRQDINKNAERQGINRNTQKQRQN</sequence>
<dbReference type="EMBL" id="CP063077">
    <property type="protein sequence ID" value="QOQ86524.1"/>
    <property type="molecule type" value="Genomic_DNA"/>
</dbReference>
<feature type="compositionally biased region" description="Basic and acidic residues" evidence="2">
    <location>
        <begin position="143"/>
        <end position="153"/>
    </location>
</feature>
<proteinExistence type="predicted"/>
<accession>A0A6M8N3K9</accession>
<reference evidence="3" key="1">
    <citation type="submission" date="2020-05" db="EMBL/GenBank/DDBJ databases">
        <title>Complete genome sequencing of Campylobacter and Arcobacter type strains.</title>
        <authorList>
            <person name="Miller W.G."/>
            <person name="Yee E."/>
        </authorList>
    </citation>
    <scope>NUCLEOTIDE SEQUENCE [LARGE SCALE GENOMIC DNA]</scope>
    <source>
        <strain evidence="3">LMG 27932</strain>
        <plasmid evidence="3">pCCORG</plasmid>
    </source>
</reference>
<keyword evidence="3" id="KW-0614">Plasmid</keyword>
<geneLocation type="plasmid" evidence="4 5">
    <name>pLMG-27932-1</name>
</geneLocation>
<evidence type="ECO:0000256" key="2">
    <source>
        <dbReference type="SAM" id="MobiDB-lite"/>
    </source>
</evidence>
<reference evidence="4 5" key="2">
    <citation type="submission" date="2020-10" db="EMBL/GenBank/DDBJ databases">
        <title>Campylobacter and Helicobacter PacBio genomes.</title>
        <authorList>
            <person name="Lane C."/>
        </authorList>
    </citation>
    <scope>NUCLEOTIDE SEQUENCE [LARGE SCALE GENOMIC DNA]</scope>
    <source>
        <strain evidence="4 5">2016D-0077</strain>
        <plasmid evidence="4 5">pLMG-27932-1</plasmid>
    </source>
</reference>
<dbReference type="Proteomes" id="UP000594749">
    <property type="component" value="Plasmid pLMG-27932-1"/>
</dbReference>
<feature type="compositionally biased region" description="Polar residues" evidence="2">
    <location>
        <begin position="157"/>
        <end position="167"/>
    </location>
</feature>
<dbReference type="RefSeq" id="WP_025803670.1">
    <property type="nucleotide sequence ID" value="NZ_CP053843.1"/>
</dbReference>
<gene>
    <name evidence="3" type="ORF">CCORG_a0032</name>
    <name evidence="4" type="ORF">IMC76_00075</name>
</gene>
<evidence type="ECO:0000313" key="5">
    <source>
        <dbReference type="Proteomes" id="UP000594749"/>
    </source>
</evidence>
<dbReference type="EMBL" id="CP053843">
    <property type="protein sequence ID" value="QKF65568.1"/>
    <property type="molecule type" value="Genomic_DNA"/>
</dbReference>
<evidence type="ECO:0000256" key="1">
    <source>
        <dbReference type="SAM" id="Coils"/>
    </source>
</evidence>
<protein>
    <submittedName>
        <fullName evidence="3">Uncharacterized protein</fullName>
    </submittedName>
</protein>
<feature type="region of interest" description="Disordered" evidence="2">
    <location>
        <begin position="143"/>
        <end position="167"/>
    </location>
</feature>
<geneLocation type="plasmid" evidence="3">
    <name>pCCORG</name>
</geneLocation>
<feature type="coiled-coil region" evidence="1">
    <location>
        <begin position="75"/>
        <end position="135"/>
    </location>
</feature>